<evidence type="ECO:0000256" key="4">
    <source>
        <dbReference type="PROSITE-ProRule" id="PRU01363"/>
    </source>
</evidence>
<dbReference type="InterPro" id="IPR020806">
    <property type="entry name" value="PKS_PP-bd"/>
</dbReference>
<accession>A0A370TZH3</accession>
<evidence type="ECO:0000259" key="7">
    <source>
        <dbReference type="PROSITE" id="PS52004"/>
    </source>
</evidence>
<keyword evidence="1" id="KW-0596">Phosphopantetheine</keyword>
<evidence type="ECO:0000256" key="1">
    <source>
        <dbReference type="ARBA" id="ARBA00022450"/>
    </source>
</evidence>
<dbReference type="Gene3D" id="3.40.47.10">
    <property type="match status" value="1"/>
</dbReference>
<dbReference type="Gene3D" id="3.30.70.3290">
    <property type="match status" value="1"/>
</dbReference>
<protein>
    <submittedName>
        <fullName evidence="9">Putative Polyketide synthase</fullName>
    </submittedName>
</protein>
<dbReference type="STRING" id="2656787.A0A370TZH3"/>
<organism evidence="9 10">
    <name type="scientific">Venustampulla echinocandica</name>
    <dbReference type="NCBI Taxonomy" id="2656787"/>
    <lineage>
        <taxon>Eukaryota</taxon>
        <taxon>Fungi</taxon>
        <taxon>Dikarya</taxon>
        <taxon>Ascomycota</taxon>
        <taxon>Pezizomycotina</taxon>
        <taxon>Leotiomycetes</taxon>
        <taxon>Helotiales</taxon>
        <taxon>Pleuroascaceae</taxon>
        <taxon>Venustampulla</taxon>
    </lineage>
</organism>
<feature type="active site" description="Proton donor; for dehydratase activity" evidence="4">
    <location>
        <position position="1522"/>
    </location>
</feature>
<dbReference type="Pfam" id="PF02801">
    <property type="entry name" value="Ketoacyl-synt_C"/>
    <property type="match status" value="1"/>
</dbReference>
<dbReference type="InterPro" id="IPR016039">
    <property type="entry name" value="Thiolase-like"/>
</dbReference>
<dbReference type="InterPro" id="IPR049900">
    <property type="entry name" value="PKS_mFAS_DH"/>
</dbReference>
<feature type="region of interest" description="N-terminal hotdog fold" evidence="4">
    <location>
        <begin position="1300"/>
        <end position="1433"/>
    </location>
</feature>
<dbReference type="InterPro" id="IPR020841">
    <property type="entry name" value="PKS_Beta-ketoAc_synthase_dom"/>
</dbReference>
<dbReference type="Pfam" id="PF00109">
    <property type="entry name" value="ketoacyl-synt"/>
    <property type="match status" value="1"/>
</dbReference>
<dbReference type="InterPro" id="IPR014030">
    <property type="entry name" value="Ketoacyl_synth_N"/>
</dbReference>
<evidence type="ECO:0000256" key="5">
    <source>
        <dbReference type="SAM" id="MobiDB-lite"/>
    </source>
</evidence>
<name>A0A370TZH3_9HELO</name>
<dbReference type="Pfam" id="PF00550">
    <property type="entry name" value="PP-binding"/>
    <property type="match status" value="2"/>
</dbReference>
<comment type="caution">
    <text evidence="9">The sequence shown here is derived from an EMBL/GenBank/DDBJ whole genome shotgun (WGS) entry which is preliminary data.</text>
</comment>
<feature type="domain" description="Ketosynthase family 3 (KS3)" evidence="7">
    <location>
        <begin position="382"/>
        <end position="815"/>
    </location>
</feature>
<dbReference type="PANTHER" id="PTHR43775:SF37">
    <property type="entry name" value="SI:DKEY-61P9.11"/>
    <property type="match status" value="1"/>
</dbReference>
<dbReference type="SUPFAM" id="SSF53474">
    <property type="entry name" value="alpha/beta-Hydrolases"/>
    <property type="match status" value="1"/>
</dbReference>
<dbReference type="SUPFAM" id="SSF47336">
    <property type="entry name" value="ACP-like"/>
    <property type="match status" value="2"/>
</dbReference>
<feature type="domain" description="Carrier" evidence="6">
    <location>
        <begin position="1790"/>
        <end position="1864"/>
    </location>
</feature>
<dbReference type="CDD" id="cd00833">
    <property type="entry name" value="PKS"/>
    <property type="match status" value="1"/>
</dbReference>
<feature type="domain" description="PKS/mFAS DH" evidence="8">
    <location>
        <begin position="1300"/>
        <end position="1617"/>
    </location>
</feature>
<dbReference type="GeneID" id="43593738"/>
<keyword evidence="2" id="KW-0597">Phosphoprotein</keyword>
<gene>
    <name evidence="9" type="ORF">BP5553_00889</name>
</gene>
<dbReference type="InterPro" id="IPR016036">
    <property type="entry name" value="Malonyl_transacylase_ACP-bd"/>
</dbReference>
<evidence type="ECO:0000259" key="6">
    <source>
        <dbReference type="PROSITE" id="PS50075"/>
    </source>
</evidence>
<dbReference type="InterPro" id="IPR001227">
    <property type="entry name" value="Ac_transferase_dom_sf"/>
</dbReference>
<dbReference type="Gene3D" id="3.10.129.110">
    <property type="entry name" value="Polyketide synthase dehydratase"/>
    <property type="match status" value="1"/>
</dbReference>
<feature type="region of interest" description="Disordered" evidence="5">
    <location>
        <begin position="1622"/>
        <end position="1661"/>
    </location>
</feature>
<dbReference type="SUPFAM" id="SSF53901">
    <property type="entry name" value="Thiolase-like"/>
    <property type="match status" value="1"/>
</dbReference>
<evidence type="ECO:0000256" key="3">
    <source>
        <dbReference type="ARBA" id="ARBA00022679"/>
    </source>
</evidence>
<dbReference type="SMART" id="SM00827">
    <property type="entry name" value="PKS_AT"/>
    <property type="match status" value="1"/>
</dbReference>
<dbReference type="InterPro" id="IPR016035">
    <property type="entry name" value="Acyl_Trfase/lysoPLipase"/>
</dbReference>
<dbReference type="SMART" id="SM00823">
    <property type="entry name" value="PKS_PP"/>
    <property type="match status" value="2"/>
</dbReference>
<dbReference type="GO" id="GO:0031177">
    <property type="term" value="F:phosphopantetheine binding"/>
    <property type="evidence" value="ECO:0007669"/>
    <property type="project" value="InterPro"/>
</dbReference>
<dbReference type="Gene3D" id="3.40.50.1820">
    <property type="entry name" value="alpha/beta hydrolase"/>
    <property type="match status" value="1"/>
</dbReference>
<dbReference type="InterPro" id="IPR014031">
    <property type="entry name" value="Ketoacyl_synth_C"/>
</dbReference>
<dbReference type="RefSeq" id="XP_031873566.1">
    <property type="nucleotide sequence ID" value="XM_032009512.1"/>
</dbReference>
<dbReference type="SUPFAM" id="SSF52151">
    <property type="entry name" value="FabD/lysophospholipase-like"/>
    <property type="match status" value="1"/>
</dbReference>
<dbReference type="PROSITE" id="PS00606">
    <property type="entry name" value="KS3_1"/>
    <property type="match status" value="1"/>
</dbReference>
<dbReference type="InterPro" id="IPR032088">
    <property type="entry name" value="SAT"/>
</dbReference>
<evidence type="ECO:0000313" key="10">
    <source>
        <dbReference type="Proteomes" id="UP000254866"/>
    </source>
</evidence>
<evidence type="ECO:0000256" key="2">
    <source>
        <dbReference type="ARBA" id="ARBA00022553"/>
    </source>
</evidence>
<dbReference type="PROSITE" id="PS50075">
    <property type="entry name" value="CARRIER"/>
    <property type="match status" value="2"/>
</dbReference>
<dbReference type="GO" id="GO:0044550">
    <property type="term" value="P:secondary metabolite biosynthetic process"/>
    <property type="evidence" value="ECO:0007669"/>
    <property type="project" value="TreeGrafter"/>
</dbReference>
<dbReference type="InterPro" id="IPR042104">
    <property type="entry name" value="PKS_dehydratase_sf"/>
</dbReference>
<dbReference type="PROSITE" id="PS52004">
    <property type="entry name" value="KS3_2"/>
    <property type="match status" value="1"/>
</dbReference>
<dbReference type="InterPro" id="IPR014043">
    <property type="entry name" value="Acyl_transferase_dom"/>
</dbReference>
<dbReference type="GO" id="GO:0006633">
    <property type="term" value="P:fatty acid biosynthetic process"/>
    <property type="evidence" value="ECO:0007669"/>
    <property type="project" value="InterPro"/>
</dbReference>
<keyword evidence="10" id="KW-1185">Reference proteome</keyword>
<dbReference type="NCBIfam" id="TIGR04532">
    <property type="entry name" value="PT_fungal_PKS"/>
    <property type="match status" value="1"/>
</dbReference>
<dbReference type="Gene3D" id="1.10.1200.10">
    <property type="entry name" value="ACP-like"/>
    <property type="match status" value="2"/>
</dbReference>
<dbReference type="InterPro" id="IPR036736">
    <property type="entry name" value="ACP-like_sf"/>
</dbReference>
<evidence type="ECO:0000313" key="9">
    <source>
        <dbReference type="EMBL" id="RDL40910.1"/>
    </source>
</evidence>
<dbReference type="Gene3D" id="3.40.366.10">
    <property type="entry name" value="Malonyl-Coenzyme A Acyl Carrier Protein, domain 2"/>
    <property type="match status" value="2"/>
</dbReference>
<dbReference type="EMBL" id="NPIC01000001">
    <property type="protein sequence ID" value="RDL40910.1"/>
    <property type="molecule type" value="Genomic_DNA"/>
</dbReference>
<dbReference type="InterPro" id="IPR050091">
    <property type="entry name" value="PKS_NRPS_Biosynth_Enz"/>
</dbReference>
<dbReference type="PROSITE" id="PS52019">
    <property type="entry name" value="PKS_MFAS_DH"/>
    <property type="match status" value="1"/>
</dbReference>
<dbReference type="Pfam" id="PF22621">
    <property type="entry name" value="CurL-like_PKS_C"/>
    <property type="match status" value="1"/>
</dbReference>
<proteinExistence type="predicted"/>
<dbReference type="SMART" id="SM00825">
    <property type="entry name" value="PKS_KS"/>
    <property type="match status" value="1"/>
</dbReference>
<dbReference type="Pfam" id="PF16073">
    <property type="entry name" value="SAT"/>
    <property type="match status" value="1"/>
</dbReference>
<feature type="active site" description="Proton acceptor; for dehydratase activity" evidence="4">
    <location>
        <position position="1332"/>
    </location>
</feature>
<dbReference type="InterPro" id="IPR001031">
    <property type="entry name" value="Thioesterase"/>
</dbReference>
<dbReference type="GO" id="GO:0004315">
    <property type="term" value="F:3-oxoacyl-[acyl-carrier-protein] synthase activity"/>
    <property type="evidence" value="ECO:0007669"/>
    <property type="project" value="InterPro"/>
</dbReference>
<reference evidence="9 10" key="1">
    <citation type="journal article" date="2018" name="IMA Fungus">
        <title>IMA Genome-F 9: Draft genome sequence of Annulohypoxylon stygium, Aspergillus mulundensis, Berkeleyomyces basicola (syn. Thielaviopsis basicola), Ceratocystis smalleyi, two Cercospora beticola strains, Coleophoma cylindrospora, Fusarium fracticaudum, Phialophora cf. hyalina, and Morchella septimelata.</title>
        <authorList>
            <person name="Wingfield B.D."/>
            <person name="Bills G.F."/>
            <person name="Dong Y."/>
            <person name="Huang W."/>
            <person name="Nel W.J."/>
            <person name="Swalarsk-Parry B.S."/>
            <person name="Vaghefi N."/>
            <person name="Wilken P.M."/>
            <person name="An Z."/>
            <person name="de Beer Z.W."/>
            <person name="De Vos L."/>
            <person name="Chen L."/>
            <person name="Duong T.A."/>
            <person name="Gao Y."/>
            <person name="Hammerbacher A."/>
            <person name="Kikkert J.R."/>
            <person name="Li Y."/>
            <person name="Li H."/>
            <person name="Li K."/>
            <person name="Li Q."/>
            <person name="Liu X."/>
            <person name="Ma X."/>
            <person name="Naidoo K."/>
            <person name="Pethybridge S.J."/>
            <person name="Sun J."/>
            <person name="Steenkamp E.T."/>
            <person name="van der Nest M.A."/>
            <person name="van Wyk S."/>
            <person name="Wingfield M.J."/>
            <person name="Xiong C."/>
            <person name="Yue Q."/>
            <person name="Zhang X."/>
        </authorList>
    </citation>
    <scope>NUCLEOTIDE SEQUENCE [LARGE SCALE GENOMIC DNA]</scope>
    <source>
        <strain evidence="9 10">BP 5553</strain>
    </source>
</reference>
<dbReference type="OrthoDB" id="329835at2759"/>
<dbReference type="GO" id="GO:0004312">
    <property type="term" value="F:fatty acid synthase activity"/>
    <property type="evidence" value="ECO:0007669"/>
    <property type="project" value="TreeGrafter"/>
</dbReference>
<dbReference type="Pfam" id="PF00698">
    <property type="entry name" value="Acyl_transf_1"/>
    <property type="match status" value="1"/>
</dbReference>
<dbReference type="Proteomes" id="UP000254866">
    <property type="component" value="Unassembled WGS sequence"/>
</dbReference>
<dbReference type="InterPro" id="IPR018201">
    <property type="entry name" value="Ketoacyl_synth_AS"/>
</dbReference>
<feature type="compositionally biased region" description="Low complexity" evidence="5">
    <location>
        <begin position="1636"/>
        <end position="1649"/>
    </location>
</feature>
<feature type="region of interest" description="C-terminal hotdog fold" evidence="4">
    <location>
        <begin position="1462"/>
        <end position="1617"/>
    </location>
</feature>
<evidence type="ECO:0000259" key="8">
    <source>
        <dbReference type="PROSITE" id="PS52019"/>
    </source>
</evidence>
<dbReference type="InterPro" id="IPR030918">
    <property type="entry name" value="PT_fungal_PKS"/>
</dbReference>
<dbReference type="InterPro" id="IPR009081">
    <property type="entry name" value="PP-bd_ACP"/>
</dbReference>
<dbReference type="InterPro" id="IPR029058">
    <property type="entry name" value="AB_hydrolase_fold"/>
</dbReference>
<keyword evidence="3" id="KW-0808">Transferase</keyword>
<dbReference type="Pfam" id="PF00975">
    <property type="entry name" value="Thioesterase"/>
    <property type="match status" value="1"/>
</dbReference>
<feature type="domain" description="Carrier" evidence="6">
    <location>
        <begin position="1670"/>
        <end position="1747"/>
    </location>
</feature>
<dbReference type="SUPFAM" id="SSF55048">
    <property type="entry name" value="Probable ACP-binding domain of malonyl-CoA ACP transacylase"/>
    <property type="match status" value="1"/>
</dbReference>
<dbReference type="PANTHER" id="PTHR43775">
    <property type="entry name" value="FATTY ACID SYNTHASE"/>
    <property type="match status" value="1"/>
</dbReference>
<sequence>MDSPSSARESVQRITFFGDQTVDTLPCIKALTNQSHRLPILRRYLREAADKLQRLISQIELGGYECYRNLETIVELAEIYSKQDGTYEPIGCALWTISQFADYLSLSETDPSILTLSDSAAQPTYVVGVCGGLLMGAAAATARDINELLDIGRKLVDVSFNLGVAQWKRAMDIEGKPGRWAVAIVNVPPKQIRNIITAFNEDMTIPKHRQLYISFLAKGWAAISGPPSLFPELWEYSPTLSSASKMDLPLGTPAHAAHLPSLNIEELIGPGSVLDLPVRQDRLVISTSTCKPFESQTFGSLLSSSLHDITGETLNIAGVNDYVASCLSRETPVQVSSIGPTSQIGSFKKALEDSGLNVDLVLSATESKTPNLLKNPDARDGSNMIAIVGQSVRLPGSDDVKSFWEGLKAGQTFESEIPPSRFDLQTHYDVTGAKKSSVTTRFGHFLDHPGLFDCRLFNVSPREAKQMDPIQRLLMMCSYEALQTAGYSPDSSLSTNRMRVATYFGQSGDDWRQGRASQDVDIYYIPGTIRSFAPGKLNYHYKWAGGNYSVDSACAASTTSVMMACNALLGRECDMALAGGGQLHLEPENYAGLSRAGFLSKTTGGCKTFREDADGYCRGEGIGVVVLKRLEDALADNDNILAVVRGADRNYSWDASSITHPSANAQASIIQRVLRNTGVEPADIGFVEMHGTGTTAGDSVEVKTVTTVFGSRPKDNPLYVGAVKANFGHGEAAAGITSLLKAVQMLGQKTIPRQPGFPGPKDPTFDHLDAMNIRIPDSSCPFPTPARPFSQDGKMRILINNFDASGGNNCVLLEEAPEKTVSQIQDPRQNYTVAISARTTKSLQKNMERLSDYLLKHPDIPVADVAYTSTARRIHEDLKKSYTVDSTESLVALLQADLKKGLTGIRPATPRSVVFAFTGQGSQYSGMAKQLFETCTPFRESVQSLHDLAVWQEFPSFLNLFTDDVTDGISASPVQTQLAIVVLEMSLANLWKSWGVEPDLVIGYSLGEYVALYVSGVLSAHDVLFLVGNRARLMGERCEIGSYSMLAVQASPEDLEEPLKAYPTSNVACRGAPRSTVVSGPSEDISRLHAELKEKSISGTILNVPYGFHCAQVDPILEDFHELLERVPFSKPRIPVASSLDGVIVIDDGIFSPSYMVRQTREPVDFVGALNAFETSHLVDKTSLWVEIGPKRILNSLVKATLAVDHDRLLHSVDEKGSNWRTIATAMTACWQGGVSIKWPNFHRQFTKHLRLVDLPTYAFDLKDYWIEPAAPIVQQRSAAEPLRPVAVPAVPGFPTTSLQRVREERIQGDNAAVTFESTLSHPDLMGLIYGHRVNGVELFPASGWWDMAYTAAKYIHHRIQPSGGAVPGLSILDCSITHPLMPSASEDQQKLVIIVAKKQTGSSVVEVSFKSQEKSVEQDHGGCKIRFESKADWEAEWSRSAHFIKAAKNNVVANATRPGGNGHKLPKPVVYTLFSNFVNYSGDFKGIQQVYLNADFQREAVADVVLPAGMYNFNLNPYWSDALIHACGFMLHSDPDLPSQDCFLFNGFEELRFLTDNLLPGVSYTSYVFMHDTNSQEVPARRTRNVTGDIYIFQGEKIVGTVKGVVFQRLTKRILTTILGKSQGHHNSNEGRQGNATTHTNPPAHATTQPSLAPPSTKPAVAFSSVPATVGEEMAEAVIAKILTKTGAKRASLSESTTFGQIGLDSLEWIELVSDFRSALDIEIPASFFFEYPKVLLLRQAIAELPLEGEKEGSGSSSPYSSYGMLTPSMGGVTPITPSRSTQNSDGPANYANIVLDIVLSQTGFDKDDVLPSTRFDDMGLDSLCTMEVVSLVREQTGLDLPASFFHRHPTVTDVRKNLGPNTEDTSEDSVKATASIAVSEQDTELVVVDHPGNSPVPELLPIIDEDLKNYHCDFFLMQGSSDSAKIPMFFLPDGTGYPAVLLKLPPVFKGDNPLFTCKSPLLHRAEGREVACTIEGLALSYAEAIRRTRPHGPYLLAGYSLGAAYAYEVAKILADAGEIVQGLLIVDFNMAASVGLEHRERKPVPTNLNVGVMEQVGWMNGIHNDEKNFHIPPAPPKIKFHALSVFKSLTRYFPKPMTPSQRPRNTYALWAGAGMEDLLGPSNAGFLPEFGIIDWQMGSRRENNGPAGWENFIGGPVRCATVPCDHLSIMMSTDWVGTTANIIKDLIEDALSNPGTP</sequence>